<reference evidence="6 7" key="1">
    <citation type="submission" date="2023-05" db="EMBL/GenBank/DDBJ databases">
        <title>Novel species of genus Flectobacillus isolated from stream in China.</title>
        <authorList>
            <person name="Lu H."/>
        </authorList>
    </citation>
    <scope>NUCLEOTIDE SEQUENCE [LARGE SCALE GENOMIC DNA]</scope>
    <source>
        <strain evidence="6 7">KCTC 42575</strain>
    </source>
</reference>
<keyword evidence="7" id="KW-1185">Reference proteome</keyword>
<organism evidence="6 7">
    <name type="scientific">Flectobacillus roseus</name>
    <dbReference type="NCBI Taxonomy" id="502259"/>
    <lineage>
        <taxon>Bacteria</taxon>
        <taxon>Pseudomonadati</taxon>
        <taxon>Bacteroidota</taxon>
        <taxon>Cytophagia</taxon>
        <taxon>Cytophagales</taxon>
        <taxon>Flectobacillaceae</taxon>
        <taxon>Flectobacillus</taxon>
    </lineage>
</organism>
<comment type="similarity">
    <text evidence="1">Belongs to the AlaDH/PNT family.</text>
</comment>
<sequence>MAKQSGFKEILAQTGLTQTALMPQEALLWTKQNAKSLFIGLPKEIILHEKRVSLTPDAVSLLVKNGHQVLIETGAGEGAKFKDSQYSEAGAQIAYSKEELYKADVIVKIQPLTEEELEYLKHGATLISALNMQKSTKEYFEKLNRKKVTALAYEFIEDNAGGLPLIRAMSEIAGSTVMLIAAECLSSANNGMGVILGGITGVPPTKVVFLGAGTVSEFAARTAISLGADVKIFDKDIYKLQRLKHAIGQHVYTCIIDSHVLPEAIIQADVVIGALRAENGFTPCIITEEMVSRMKPDSVLIDVCIDQGGCFETSELTDLANPTYRKYDVIHYCVPNIPSRVAHTATQALSNIFTSFLLKTGKTGGIEEAIFANKAFMKGVYSYKGSLTNAQIAKKLGIAYKDLSLLAAARF</sequence>
<evidence type="ECO:0000256" key="2">
    <source>
        <dbReference type="ARBA" id="ARBA00012897"/>
    </source>
</evidence>
<dbReference type="InterPro" id="IPR008141">
    <property type="entry name" value="Ala_DH"/>
</dbReference>
<dbReference type="Pfam" id="PF05222">
    <property type="entry name" value="AlaDh_PNT_N"/>
    <property type="match status" value="1"/>
</dbReference>
<comment type="caution">
    <text evidence="6">The sequence shown here is derived from an EMBL/GenBank/DDBJ whole genome shotgun (WGS) entry which is preliminary data.</text>
</comment>
<dbReference type="InterPro" id="IPR007886">
    <property type="entry name" value="AlaDH/PNT_N"/>
</dbReference>
<evidence type="ECO:0000259" key="4">
    <source>
        <dbReference type="SMART" id="SM01002"/>
    </source>
</evidence>
<dbReference type="Proteomes" id="UP001236507">
    <property type="component" value="Unassembled WGS sequence"/>
</dbReference>
<feature type="domain" description="Alanine dehydrogenase/pyridine nucleotide transhydrogenase N-terminal" evidence="5">
    <location>
        <begin position="40"/>
        <end position="173"/>
    </location>
</feature>
<protein>
    <recommendedName>
        <fullName evidence="2">alanine dehydrogenase</fullName>
        <ecNumber evidence="2">1.4.1.1</ecNumber>
    </recommendedName>
</protein>
<dbReference type="PANTHER" id="PTHR42795:SF1">
    <property type="entry name" value="ALANINE DEHYDROGENASE"/>
    <property type="match status" value="1"/>
</dbReference>
<name>A0ABT6Y289_9BACT</name>
<dbReference type="InterPro" id="IPR036291">
    <property type="entry name" value="NAD(P)-bd_dom_sf"/>
</dbReference>
<gene>
    <name evidence="6" type="ORF">QM524_00565</name>
</gene>
<dbReference type="EMBL" id="JASHIF010000002">
    <property type="protein sequence ID" value="MDI9857685.1"/>
    <property type="molecule type" value="Genomic_DNA"/>
</dbReference>
<dbReference type="EC" id="1.4.1.1" evidence="2"/>
<dbReference type="InterPro" id="IPR007698">
    <property type="entry name" value="AlaDH/PNT_NAD(H)-bd"/>
</dbReference>
<accession>A0ABT6Y289</accession>
<evidence type="ECO:0000256" key="1">
    <source>
        <dbReference type="ARBA" id="ARBA00005689"/>
    </source>
</evidence>
<feature type="domain" description="Alanine dehydrogenase/pyridine nucleotide transhydrogenase NAD(H)-binding" evidence="4">
    <location>
        <begin position="185"/>
        <end position="333"/>
    </location>
</feature>
<dbReference type="SMART" id="SM01002">
    <property type="entry name" value="AlaDh_PNT_C"/>
    <property type="match status" value="1"/>
</dbReference>
<evidence type="ECO:0000259" key="5">
    <source>
        <dbReference type="SMART" id="SM01003"/>
    </source>
</evidence>
<dbReference type="Gene3D" id="3.40.50.720">
    <property type="entry name" value="NAD(P)-binding Rossmann-like Domain"/>
    <property type="match status" value="2"/>
</dbReference>
<dbReference type="SUPFAM" id="SSF52283">
    <property type="entry name" value="Formate/glycerate dehydrogenase catalytic domain-like"/>
    <property type="match status" value="1"/>
</dbReference>
<dbReference type="SMART" id="SM01003">
    <property type="entry name" value="AlaDh_PNT_N"/>
    <property type="match status" value="1"/>
</dbReference>
<dbReference type="Pfam" id="PF01262">
    <property type="entry name" value="AlaDh_PNT_C"/>
    <property type="match status" value="1"/>
</dbReference>
<evidence type="ECO:0000313" key="6">
    <source>
        <dbReference type="EMBL" id="MDI9857685.1"/>
    </source>
</evidence>
<dbReference type="CDD" id="cd05305">
    <property type="entry name" value="L-AlaDH"/>
    <property type="match status" value="1"/>
</dbReference>
<keyword evidence="3" id="KW-0560">Oxidoreductase</keyword>
<dbReference type="PANTHER" id="PTHR42795">
    <property type="entry name" value="ALANINE DEHYDROGENASE"/>
    <property type="match status" value="1"/>
</dbReference>
<dbReference type="RefSeq" id="WP_283343011.1">
    <property type="nucleotide sequence ID" value="NZ_JASHIF010000002.1"/>
</dbReference>
<proteinExistence type="inferred from homology"/>
<evidence type="ECO:0000256" key="3">
    <source>
        <dbReference type="ARBA" id="ARBA00023002"/>
    </source>
</evidence>
<dbReference type="SUPFAM" id="SSF51735">
    <property type="entry name" value="NAD(P)-binding Rossmann-fold domains"/>
    <property type="match status" value="1"/>
</dbReference>
<evidence type="ECO:0000313" key="7">
    <source>
        <dbReference type="Proteomes" id="UP001236507"/>
    </source>
</evidence>